<gene>
    <name evidence="2" type="ORF">DRB17_17145</name>
</gene>
<name>A0A369T5P4_9PROT</name>
<evidence type="ECO:0000256" key="1">
    <source>
        <dbReference type="SAM" id="MobiDB-lite"/>
    </source>
</evidence>
<dbReference type="Proteomes" id="UP000253941">
    <property type="component" value="Unassembled WGS sequence"/>
</dbReference>
<sequence>MGYPRHDISKWCKPVDADKSAIVVDQVGWRMHRLPTDCQGLPESGALAMTRPQAHERSLQDQRFVDLYGKLMAARCGAVGNGLLGWYPDPLNRSRQLYYAQRGFYTEALPGEQPVVMALAVNPGTPAPEEIKLARLPPAERVAWNLSFFRSLLETAPKPFFRNLPKIISWFLNCPQEEIFQHAVFTNLCKQSTVQHGNNFEWPNEPLIEHGSCWLEQEIALWRPVCVLALGRKVQEMLEPRVPKLKAPVAFLSHPSRALSNEDREAEVRAALSRLGFDAGTFGSIKQRSAPSQKIIAARSPATRSSRRKRGRVQSQAGRSEQMSGKRYRDGPENKRWAEVRLDYTYHMTDTAFPYPKNNPRAQDGTLRKSFAGYAFAALYEGRTLRELKEAADEVVQLYRQGRLREFADRDGLQQIIQQLGHNASVDEVLEHVAISQSQSLRRITLEVAWCEDRGWMRVTPPA</sequence>
<evidence type="ECO:0000313" key="3">
    <source>
        <dbReference type="Proteomes" id="UP000253941"/>
    </source>
</evidence>
<dbReference type="AlphaFoldDB" id="A0A369T5P4"/>
<dbReference type="SUPFAM" id="SSF52141">
    <property type="entry name" value="Uracil-DNA glycosylase-like"/>
    <property type="match status" value="1"/>
</dbReference>
<protein>
    <recommendedName>
        <fullName evidence="4">Uracil-DNA glycosylase-like domain-containing protein</fullName>
    </recommendedName>
</protein>
<dbReference type="Gene3D" id="3.40.470.10">
    <property type="entry name" value="Uracil-DNA glycosylase-like domain"/>
    <property type="match status" value="1"/>
</dbReference>
<organism evidence="2 3">
    <name type="scientific">Ferruginivarius sediminum</name>
    <dbReference type="NCBI Taxonomy" id="2661937"/>
    <lineage>
        <taxon>Bacteria</taxon>
        <taxon>Pseudomonadati</taxon>
        <taxon>Pseudomonadota</taxon>
        <taxon>Alphaproteobacteria</taxon>
        <taxon>Rhodospirillales</taxon>
        <taxon>Rhodospirillaceae</taxon>
        <taxon>Ferruginivarius</taxon>
    </lineage>
</organism>
<keyword evidence="3" id="KW-1185">Reference proteome</keyword>
<dbReference type="EMBL" id="QPMH01000023">
    <property type="protein sequence ID" value="RDD60598.1"/>
    <property type="molecule type" value="Genomic_DNA"/>
</dbReference>
<feature type="compositionally biased region" description="Polar residues" evidence="1">
    <location>
        <begin position="313"/>
        <end position="323"/>
    </location>
</feature>
<evidence type="ECO:0000313" key="2">
    <source>
        <dbReference type="EMBL" id="RDD60598.1"/>
    </source>
</evidence>
<proteinExistence type="predicted"/>
<comment type="caution">
    <text evidence="2">The sequence shown here is derived from an EMBL/GenBank/DDBJ whole genome shotgun (WGS) entry which is preliminary data.</text>
</comment>
<reference evidence="2 3" key="1">
    <citation type="submission" date="2018-07" db="EMBL/GenBank/DDBJ databases">
        <title>Venubactetium sediminum gen. nov., sp. nov., isolated from a marine solar saltern.</title>
        <authorList>
            <person name="Wang S."/>
        </authorList>
    </citation>
    <scope>NUCLEOTIDE SEQUENCE [LARGE SCALE GENOMIC DNA]</scope>
    <source>
        <strain evidence="2 3">WD2A32</strain>
    </source>
</reference>
<evidence type="ECO:0008006" key="4">
    <source>
        <dbReference type="Google" id="ProtNLM"/>
    </source>
</evidence>
<accession>A0A369T5P4</accession>
<feature type="region of interest" description="Disordered" evidence="1">
    <location>
        <begin position="288"/>
        <end position="332"/>
    </location>
</feature>
<dbReference type="InterPro" id="IPR036895">
    <property type="entry name" value="Uracil-DNA_glycosylase-like_sf"/>
</dbReference>